<gene>
    <name evidence="2" type="ORF">NDN08_004028</name>
</gene>
<keyword evidence="3" id="KW-1185">Reference proteome</keyword>
<dbReference type="Proteomes" id="UP001157974">
    <property type="component" value="Unassembled WGS sequence"/>
</dbReference>
<feature type="compositionally biased region" description="Polar residues" evidence="1">
    <location>
        <begin position="27"/>
        <end position="42"/>
    </location>
</feature>
<proteinExistence type="predicted"/>
<evidence type="ECO:0000313" key="3">
    <source>
        <dbReference type="Proteomes" id="UP001157974"/>
    </source>
</evidence>
<evidence type="ECO:0000313" key="2">
    <source>
        <dbReference type="EMBL" id="KAJ8901823.1"/>
    </source>
</evidence>
<feature type="region of interest" description="Disordered" evidence="1">
    <location>
        <begin position="26"/>
        <end position="46"/>
    </location>
</feature>
<evidence type="ECO:0000256" key="1">
    <source>
        <dbReference type="SAM" id="MobiDB-lite"/>
    </source>
</evidence>
<protein>
    <submittedName>
        <fullName evidence="2">Uncharacterized protein</fullName>
    </submittedName>
</protein>
<reference evidence="2 3" key="1">
    <citation type="journal article" date="2023" name="Nat. Commun.">
        <title>Origin of minicircular mitochondrial genomes in red algae.</title>
        <authorList>
            <person name="Lee Y."/>
            <person name="Cho C.H."/>
            <person name="Lee Y.M."/>
            <person name="Park S.I."/>
            <person name="Yang J.H."/>
            <person name="West J.A."/>
            <person name="Bhattacharya D."/>
            <person name="Yoon H.S."/>
        </authorList>
    </citation>
    <scope>NUCLEOTIDE SEQUENCE [LARGE SCALE GENOMIC DNA]</scope>
    <source>
        <strain evidence="2 3">CCMP1338</strain>
        <tissue evidence="2">Whole cell</tissue>
    </source>
</reference>
<dbReference type="EMBL" id="JAMWBK010000010">
    <property type="protein sequence ID" value="KAJ8901823.1"/>
    <property type="molecule type" value="Genomic_DNA"/>
</dbReference>
<dbReference type="AlphaFoldDB" id="A0AAV8UL37"/>
<accession>A0AAV8UL37</accession>
<comment type="caution">
    <text evidence="2">The sequence shown here is derived from an EMBL/GenBank/DDBJ whole genome shotgun (WGS) entry which is preliminary data.</text>
</comment>
<sequence length="81" mass="9327">MDETRLSSLEQAAVHLANRIKQLEDFSPSSNSNLRKGSTVSDPDSAKRIAELELENEKLKYRIDILKRSLEEEERKNGRIE</sequence>
<name>A0AAV8UL37_9RHOD</name>
<organism evidence="2 3">
    <name type="scientific">Rhodosorus marinus</name>
    <dbReference type="NCBI Taxonomy" id="101924"/>
    <lineage>
        <taxon>Eukaryota</taxon>
        <taxon>Rhodophyta</taxon>
        <taxon>Stylonematophyceae</taxon>
        <taxon>Stylonematales</taxon>
        <taxon>Stylonemataceae</taxon>
        <taxon>Rhodosorus</taxon>
    </lineage>
</organism>